<organism evidence="2 3">
    <name type="scientific">Hyphomonas jannaschiana VP2</name>
    <dbReference type="NCBI Taxonomy" id="1280952"/>
    <lineage>
        <taxon>Bacteria</taxon>
        <taxon>Pseudomonadati</taxon>
        <taxon>Pseudomonadota</taxon>
        <taxon>Alphaproteobacteria</taxon>
        <taxon>Hyphomonadales</taxon>
        <taxon>Hyphomonadaceae</taxon>
        <taxon>Hyphomonas</taxon>
    </lineage>
</organism>
<feature type="signal peptide" evidence="1">
    <location>
        <begin position="1"/>
        <end position="26"/>
    </location>
</feature>
<gene>
    <name evidence="2" type="ORF">HJA_00050</name>
</gene>
<dbReference type="Proteomes" id="UP000024816">
    <property type="component" value="Unassembled WGS sequence"/>
</dbReference>
<dbReference type="EMBL" id="ARYJ01000001">
    <property type="protein sequence ID" value="KCZ90882.1"/>
    <property type="molecule type" value="Genomic_DNA"/>
</dbReference>
<sequence>MNFHKIRFALTAIPFAVAGFGMTATAQTGDEAAISFKRGATAAETYASIEKSARDYCRGIYDDSSAIAGVWPTAVSNCAAEVVDRTVTQVQNADLMEYHVAVTRSVQPSDDAIIIVTADNN</sequence>
<evidence type="ECO:0000256" key="1">
    <source>
        <dbReference type="SAM" id="SignalP"/>
    </source>
</evidence>
<dbReference type="AlphaFoldDB" id="A0A059FJV0"/>
<evidence type="ECO:0008006" key="4">
    <source>
        <dbReference type="Google" id="ProtNLM"/>
    </source>
</evidence>
<dbReference type="RefSeq" id="WP_035576769.1">
    <property type="nucleotide sequence ID" value="NZ_ARYJ01000001.1"/>
</dbReference>
<proteinExistence type="predicted"/>
<comment type="caution">
    <text evidence="2">The sequence shown here is derived from an EMBL/GenBank/DDBJ whole genome shotgun (WGS) entry which is preliminary data.</text>
</comment>
<dbReference type="OrthoDB" id="7619514at2"/>
<name>A0A059FJV0_9PROT</name>
<keyword evidence="1" id="KW-0732">Signal</keyword>
<protein>
    <recommendedName>
        <fullName evidence="4">UrcA family protein</fullName>
    </recommendedName>
</protein>
<reference evidence="2 3" key="1">
    <citation type="journal article" date="2014" name="Antonie Van Leeuwenhoek">
        <title>Hyphomonas beringensis sp. nov. and Hyphomonas chukchiensis sp. nov., isolated from surface seawater of the Bering Sea and Chukchi Sea.</title>
        <authorList>
            <person name="Li C."/>
            <person name="Lai Q."/>
            <person name="Li G."/>
            <person name="Dong C."/>
            <person name="Wang J."/>
            <person name="Liao Y."/>
            <person name="Shao Z."/>
        </authorList>
    </citation>
    <scope>NUCLEOTIDE SEQUENCE [LARGE SCALE GENOMIC DNA]</scope>
    <source>
        <strain evidence="2 3">VP2</strain>
    </source>
</reference>
<dbReference type="PATRIC" id="fig|1280952.3.peg.11"/>
<accession>A0A059FJV0</accession>
<keyword evidence="3" id="KW-1185">Reference proteome</keyword>
<evidence type="ECO:0000313" key="2">
    <source>
        <dbReference type="EMBL" id="KCZ90882.1"/>
    </source>
</evidence>
<feature type="chain" id="PRO_5001573024" description="UrcA family protein" evidence="1">
    <location>
        <begin position="27"/>
        <end position="121"/>
    </location>
</feature>
<evidence type="ECO:0000313" key="3">
    <source>
        <dbReference type="Proteomes" id="UP000024816"/>
    </source>
</evidence>